<name>S2L8I3_LITA3</name>
<dbReference type="eggNOG" id="COG0438">
    <property type="taxonomic scope" value="Bacteria"/>
</dbReference>
<proteinExistence type="predicted"/>
<dbReference type="SUPFAM" id="SSF53756">
    <property type="entry name" value="UDP-Glycosyltransferase/glycogen phosphorylase"/>
    <property type="match status" value="1"/>
</dbReference>
<keyword evidence="3" id="KW-1185">Reference proteome</keyword>
<dbReference type="EMBL" id="ASTJ01000011">
    <property type="protein sequence ID" value="EPC04154.1"/>
    <property type="molecule type" value="Genomic_DNA"/>
</dbReference>
<reference evidence="2 3" key="1">
    <citation type="journal article" date="2013" name="Genome Announc.">
        <title>Draft genome sequence of the moderately halophilic gammaproteobacterium Halomonas anticariensis FP35.</title>
        <authorList>
            <person name="Tahrioui A."/>
            <person name="Quesada E."/>
            <person name="Llamas I."/>
        </authorList>
    </citation>
    <scope>NUCLEOTIDE SEQUENCE [LARGE SCALE GENOMIC DNA]</scope>
    <source>
        <strain evidence="3">DSM 16096 / CECT 5854 / LMG 22089 / FP35</strain>
    </source>
</reference>
<gene>
    <name evidence="2" type="ORF">L861_02245</name>
</gene>
<dbReference type="Proteomes" id="UP000014463">
    <property type="component" value="Unassembled WGS sequence"/>
</dbReference>
<keyword evidence="1" id="KW-0808">Transferase</keyword>
<dbReference type="STRING" id="1121939.L861_02245"/>
<comment type="caution">
    <text evidence="2">The sequence shown here is derived from an EMBL/GenBank/DDBJ whole genome shotgun (WGS) entry which is preliminary data.</text>
</comment>
<dbReference type="GO" id="GO:0016757">
    <property type="term" value="F:glycosyltransferase activity"/>
    <property type="evidence" value="ECO:0007669"/>
    <property type="project" value="TreeGrafter"/>
</dbReference>
<dbReference type="PANTHER" id="PTHR46401:SF2">
    <property type="entry name" value="GLYCOSYLTRANSFERASE WBBK-RELATED"/>
    <property type="match status" value="1"/>
</dbReference>
<dbReference type="PATRIC" id="fig|1121939.11.peg.417"/>
<evidence type="ECO:0000313" key="3">
    <source>
        <dbReference type="Proteomes" id="UP000014463"/>
    </source>
</evidence>
<dbReference type="Pfam" id="PF13692">
    <property type="entry name" value="Glyco_trans_1_4"/>
    <property type="match status" value="1"/>
</dbReference>
<evidence type="ECO:0000313" key="2">
    <source>
        <dbReference type="EMBL" id="EPC04154.1"/>
    </source>
</evidence>
<sequence>MSDIIFWGVTPPPTTGMTIVNEFYREFLSQKGGASIVIKRKKWHNNIVWRINKYLYYFLFIPKLYFYRLKGYKKIYMAPDSSLGFYPFSLSLIFLRPFFKFIFHHHVRVYIESPTKLNKAFFNHFLSSGDCNIFLSREMQEAFSSAYTCKAGSCSLGNILLFPPVEPGEYLEDSTLKVNIGFISNITKEKGGLDFFEIIESLSQISDDFNFHLAGPCNDKEIIELIEQAKKKYGGRFKYYGALYDDAKWGFYRGVDILLFPSRYKKEAQPLVIYEAMASGCHVVARDIGYIRGQVENLGTLFNENDEAIEFINDLKSQGISKNAMLEAYNEIYTNEFVGLENIYEDLKGSE</sequence>
<dbReference type="PANTHER" id="PTHR46401">
    <property type="entry name" value="GLYCOSYLTRANSFERASE WBBK-RELATED"/>
    <property type="match status" value="1"/>
</dbReference>
<organism evidence="2 3">
    <name type="scientific">Litchfieldella anticariensis (strain DSM 16096 / CECT 5854 / CIP 108499 / LMG 22089 / FP35)</name>
    <name type="common">Halomonas anticariensis</name>
    <dbReference type="NCBI Taxonomy" id="1121939"/>
    <lineage>
        <taxon>Bacteria</taxon>
        <taxon>Pseudomonadati</taxon>
        <taxon>Pseudomonadota</taxon>
        <taxon>Gammaproteobacteria</taxon>
        <taxon>Oceanospirillales</taxon>
        <taxon>Halomonadaceae</taxon>
        <taxon>Litchfieldella</taxon>
    </lineage>
</organism>
<dbReference type="AlphaFoldDB" id="S2L8I3"/>
<evidence type="ECO:0000256" key="1">
    <source>
        <dbReference type="ARBA" id="ARBA00022679"/>
    </source>
</evidence>
<dbReference type="RefSeq" id="WP_016414886.1">
    <property type="nucleotide sequence ID" value="NZ_AUAB01000027.1"/>
</dbReference>
<dbReference type="GO" id="GO:0009103">
    <property type="term" value="P:lipopolysaccharide biosynthetic process"/>
    <property type="evidence" value="ECO:0007669"/>
    <property type="project" value="TreeGrafter"/>
</dbReference>
<dbReference type="Gene3D" id="3.40.50.2000">
    <property type="entry name" value="Glycogen Phosphorylase B"/>
    <property type="match status" value="1"/>
</dbReference>
<dbReference type="OrthoDB" id="4611853at2"/>
<protein>
    <submittedName>
        <fullName evidence="2">Uncharacterized protein</fullName>
    </submittedName>
</protein>
<dbReference type="CDD" id="cd03801">
    <property type="entry name" value="GT4_PimA-like"/>
    <property type="match status" value="1"/>
</dbReference>
<accession>S2L8I3</accession>